<dbReference type="Proteomes" id="UP000003028">
    <property type="component" value="Unassembled WGS sequence"/>
</dbReference>
<evidence type="ECO:0000313" key="3">
    <source>
        <dbReference type="Proteomes" id="UP000003028"/>
    </source>
</evidence>
<evidence type="ECO:0000313" key="2">
    <source>
        <dbReference type="EMBL" id="EFY09373.1"/>
    </source>
</evidence>
<dbReference type="EMBL" id="ACLK02000001">
    <property type="protein sequence ID" value="EFY09373.1"/>
    <property type="molecule type" value="Genomic_DNA"/>
</dbReference>
<reference evidence="2" key="1">
    <citation type="submission" date="2011-01" db="EMBL/GenBank/DDBJ databases">
        <authorList>
            <person name="Muzny D."/>
            <person name="Qin X."/>
            <person name="Buhay C."/>
            <person name="Dugan-Rocha S."/>
            <person name="Ding Y."/>
            <person name="Chen G."/>
            <person name="Hawes A."/>
            <person name="Holder M."/>
            <person name="Jhangiani S."/>
            <person name="Johnson A."/>
            <person name="Khan Z."/>
            <person name="Li Z."/>
            <person name="Liu W."/>
            <person name="Liu X."/>
            <person name="Perez L."/>
            <person name="Shen H."/>
            <person name="Wang Q."/>
            <person name="Watt J."/>
            <person name="Xi L."/>
            <person name="Xin Y."/>
            <person name="Zhou J."/>
            <person name="Deng J."/>
            <person name="Jiang H."/>
            <person name="Liu Y."/>
            <person name="Qu J."/>
            <person name="Song X.-Z."/>
            <person name="Zhang L."/>
            <person name="Villasana D."/>
            <person name="Johnson A."/>
            <person name="Liu J."/>
            <person name="Liyanage D."/>
            <person name="Lorensuhewa L."/>
            <person name="Robinson T."/>
            <person name="Song A."/>
            <person name="Song B.-B."/>
            <person name="Dinh H."/>
            <person name="Thornton R."/>
            <person name="Coyle M."/>
            <person name="Francisco L."/>
            <person name="Jackson L."/>
            <person name="Javaid M."/>
            <person name="Korchina V."/>
            <person name="Kovar C."/>
            <person name="Mata R."/>
            <person name="Mathew T."/>
            <person name="Ngo R."/>
            <person name="Nguyen L."/>
            <person name="Nguyen N."/>
            <person name="Okwuonu G."/>
            <person name="Ongeri F."/>
            <person name="Pham C."/>
            <person name="Simmons D."/>
            <person name="Wilczek-Boney K."/>
            <person name="Hale W."/>
            <person name="Jakkamsetti A."/>
            <person name="Pham P."/>
            <person name="Ruth R."/>
            <person name="San Lucas F."/>
            <person name="Warren J."/>
            <person name="Zhang J."/>
            <person name="Zhao Z."/>
            <person name="Zhou C."/>
            <person name="Zhu D."/>
            <person name="Lee S."/>
            <person name="Bess C."/>
            <person name="Blankenburg K."/>
            <person name="Forbes L."/>
            <person name="Fu Q."/>
            <person name="Gubbala S."/>
            <person name="Hirani K."/>
            <person name="Jayaseelan J.C."/>
            <person name="Lara F."/>
            <person name="Munidasa M."/>
            <person name="Palculict T."/>
            <person name="Patil S."/>
            <person name="Pu L.-L."/>
            <person name="Saada N."/>
            <person name="Tang L."/>
            <person name="Weissenberger G."/>
            <person name="Zhu Y."/>
            <person name="Hemphill L."/>
            <person name="Shang Y."/>
            <person name="Youmans B."/>
            <person name="Ayvaz T."/>
            <person name="Ross M."/>
            <person name="Santibanez J."/>
            <person name="Aqrawi P."/>
            <person name="Gross S."/>
            <person name="Joshi V."/>
            <person name="Fowler G."/>
            <person name="Nazareth L."/>
            <person name="Reid J."/>
            <person name="Worley K."/>
            <person name="Petrosino J."/>
            <person name="Highlander S."/>
            <person name="Gibbs R."/>
        </authorList>
    </citation>
    <scope>NUCLEOTIDE SEQUENCE [LARGE SCALE GENOMIC DNA]</scope>
    <source>
        <strain evidence="2">ATCC 19414</strain>
    </source>
</reference>
<dbReference type="RefSeq" id="WP_003773244.1">
    <property type="nucleotide sequence ID" value="NZ_ACLK02000001.1"/>
</dbReference>
<name>E7FUG8_ERYRH</name>
<dbReference type="STRING" id="1648.A2I91_06380"/>
<keyword evidence="1" id="KW-1133">Transmembrane helix</keyword>
<keyword evidence="3" id="KW-1185">Reference proteome</keyword>
<feature type="transmembrane region" description="Helical" evidence="1">
    <location>
        <begin position="6"/>
        <end position="26"/>
    </location>
</feature>
<comment type="caution">
    <text evidence="2">The sequence shown here is derived from an EMBL/GenBank/DDBJ whole genome shotgun (WGS) entry which is preliminary data.</text>
</comment>
<dbReference type="GeneID" id="41396175"/>
<evidence type="ECO:0000256" key="1">
    <source>
        <dbReference type="SAM" id="Phobius"/>
    </source>
</evidence>
<protein>
    <submittedName>
        <fullName evidence="2">Uncharacterized protein</fullName>
    </submittedName>
</protein>
<keyword evidence="1" id="KW-0472">Membrane</keyword>
<accession>E7FUG8</accession>
<gene>
    <name evidence="2" type="ORF">HMPREF0357_10168</name>
</gene>
<dbReference type="AlphaFoldDB" id="E7FUG8"/>
<organism evidence="2 3">
    <name type="scientific">Erysipelothrix rhusiopathiae ATCC 19414</name>
    <dbReference type="NCBI Taxonomy" id="525280"/>
    <lineage>
        <taxon>Bacteria</taxon>
        <taxon>Bacillati</taxon>
        <taxon>Bacillota</taxon>
        <taxon>Erysipelotrichia</taxon>
        <taxon>Erysipelotrichales</taxon>
        <taxon>Erysipelotrichaceae</taxon>
        <taxon>Erysipelothrix</taxon>
    </lineage>
</organism>
<sequence>MSNTEFIGLLFLVGIPTIVSIFKLSVSIAKFTVSVDNLLEWQKSKDDKDVEQDRRLNEHEGRLEKIERTNFIKDRI</sequence>
<keyword evidence="1" id="KW-0812">Transmembrane</keyword>
<proteinExistence type="predicted"/>